<gene>
    <name evidence="4" type="ORF">Ocin01_00846</name>
</gene>
<dbReference type="Pfam" id="PF15295">
    <property type="entry name" value="CCDC50_N"/>
    <property type="match status" value="1"/>
</dbReference>
<feature type="compositionally biased region" description="Basic and acidic residues" evidence="2">
    <location>
        <begin position="173"/>
        <end position="184"/>
    </location>
</feature>
<evidence type="ECO:0000259" key="3">
    <source>
        <dbReference type="Pfam" id="PF15295"/>
    </source>
</evidence>
<keyword evidence="5" id="KW-1185">Reference proteome</keyword>
<feature type="compositionally biased region" description="Low complexity" evidence="2">
    <location>
        <begin position="317"/>
        <end position="327"/>
    </location>
</feature>
<keyword evidence="1" id="KW-0175">Coiled coil</keyword>
<dbReference type="OrthoDB" id="9994767at2759"/>
<dbReference type="EMBL" id="LJIJ01000015">
    <property type="protein sequence ID" value="ODN05837.1"/>
    <property type="molecule type" value="Genomic_DNA"/>
</dbReference>
<protein>
    <submittedName>
        <fullName evidence="4">Coiled-coil domain-containing protein 50</fullName>
    </submittedName>
</protein>
<dbReference type="AlphaFoldDB" id="A0A1D2NKS2"/>
<evidence type="ECO:0000313" key="4">
    <source>
        <dbReference type="EMBL" id="ODN05837.1"/>
    </source>
</evidence>
<feature type="compositionally biased region" description="Basic and acidic residues" evidence="2">
    <location>
        <begin position="88"/>
        <end position="108"/>
    </location>
</feature>
<proteinExistence type="predicted"/>
<reference evidence="4 5" key="1">
    <citation type="journal article" date="2016" name="Genome Biol. Evol.">
        <title>Gene Family Evolution Reflects Adaptation to Soil Environmental Stressors in the Genome of the Collembolan Orchesella cincta.</title>
        <authorList>
            <person name="Faddeeva-Vakhrusheva A."/>
            <person name="Derks M.F."/>
            <person name="Anvar S.Y."/>
            <person name="Agamennone V."/>
            <person name="Suring W."/>
            <person name="Smit S."/>
            <person name="van Straalen N.M."/>
            <person name="Roelofs D."/>
        </authorList>
    </citation>
    <scope>NUCLEOTIDE SEQUENCE [LARGE SCALE GENOMIC DNA]</scope>
    <source>
        <tissue evidence="4">Mixed pool</tissue>
    </source>
</reference>
<dbReference type="InterPro" id="IPR029311">
    <property type="entry name" value="CCDC50_N"/>
</dbReference>
<name>A0A1D2NKS2_ORCCI</name>
<dbReference type="OMA" id="INEYYNG"/>
<dbReference type="PANTHER" id="PTHR22115:SF4">
    <property type="entry name" value="COILED-COIL DOMAIN-CONTAINING PROTEIN"/>
    <property type="match status" value="1"/>
</dbReference>
<feature type="compositionally biased region" description="Basic and acidic residues" evidence="2">
    <location>
        <begin position="55"/>
        <end position="69"/>
    </location>
</feature>
<feature type="region of interest" description="Disordered" evidence="2">
    <location>
        <begin position="46"/>
        <end position="69"/>
    </location>
</feature>
<feature type="region of interest" description="Disordered" evidence="2">
    <location>
        <begin position="235"/>
        <end position="363"/>
    </location>
</feature>
<dbReference type="InterPro" id="IPR039303">
    <property type="entry name" value="CCDC50"/>
</dbReference>
<dbReference type="Proteomes" id="UP000094527">
    <property type="component" value="Unassembled WGS sequence"/>
</dbReference>
<organism evidence="4 5">
    <name type="scientific">Orchesella cincta</name>
    <name type="common">Springtail</name>
    <name type="synonym">Podura cincta</name>
    <dbReference type="NCBI Taxonomy" id="48709"/>
    <lineage>
        <taxon>Eukaryota</taxon>
        <taxon>Metazoa</taxon>
        <taxon>Ecdysozoa</taxon>
        <taxon>Arthropoda</taxon>
        <taxon>Hexapoda</taxon>
        <taxon>Collembola</taxon>
        <taxon>Entomobryomorpha</taxon>
        <taxon>Entomobryoidea</taxon>
        <taxon>Orchesellidae</taxon>
        <taxon>Orchesellinae</taxon>
        <taxon>Orchesella</taxon>
    </lineage>
</organism>
<feature type="compositionally biased region" description="Basic and acidic residues" evidence="2">
    <location>
        <begin position="257"/>
        <end position="270"/>
    </location>
</feature>
<feature type="compositionally biased region" description="Basic and acidic residues" evidence="2">
    <location>
        <begin position="120"/>
        <end position="134"/>
    </location>
</feature>
<feature type="region of interest" description="Disordered" evidence="2">
    <location>
        <begin position="87"/>
        <end position="184"/>
    </location>
</feature>
<evidence type="ECO:0000256" key="2">
    <source>
        <dbReference type="SAM" id="MobiDB-lite"/>
    </source>
</evidence>
<comment type="caution">
    <text evidence="4">The sequence shown here is derived from an EMBL/GenBank/DDBJ whole genome shotgun (WGS) entry which is preliminary data.</text>
</comment>
<feature type="domain" description="Coiled-coil" evidence="3">
    <location>
        <begin position="14"/>
        <end position="101"/>
    </location>
</feature>
<sequence>MQDQEDGVDGPDSVLGRVRDIRRKWAVQEDEALAYRLQDEEIAQHYSSNRTRNAIVREDAPRAREAQRQEELEALEERLQHLSVLQRQAEEDSKYAKQLATREADAPKVKKQPLSPNGASRDKPSPQELLHHVTNEITENLNRRTKSPPLLGAAKPAIEEPGPSRPYTNHTGEPQRLEEDDYTKEQIRKIQEEKDAAIAKAMQEELDRYDRDKQLALEAQDRELARMIHEKEKARLRRAKEKARLKAEAASAAASSDRGETPDGDSDSRAASRNSCSSERSRTSDVLPPRVPEKLRSPTAEQIGFRAHPKPLPPHPSSQEISSPSVSNHSRLEHHHRLPTPLHTDVPPYMPIHGVGYSPKRNK</sequence>
<evidence type="ECO:0000313" key="5">
    <source>
        <dbReference type="Proteomes" id="UP000094527"/>
    </source>
</evidence>
<accession>A0A1D2NKS2</accession>
<dbReference type="PANTHER" id="PTHR22115">
    <property type="entry name" value="C3ORF6 PROTEIN-RELATED"/>
    <property type="match status" value="1"/>
</dbReference>
<evidence type="ECO:0000256" key="1">
    <source>
        <dbReference type="ARBA" id="ARBA00023054"/>
    </source>
</evidence>